<proteinExistence type="inferred from homology"/>
<evidence type="ECO:0000256" key="1">
    <source>
        <dbReference type="ARBA" id="ARBA00006484"/>
    </source>
</evidence>
<dbReference type="CDD" id="cd05360">
    <property type="entry name" value="SDR_c3"/>
    <property type="match status" value="1"/>
</dbReference>
<organism evidence="4 5">
    <name type="scientific">Floridaenema evergladense BLCC-F167</name>
    <dbReference type="NCBI Taxonomy" id="3153639"/>
    <lineage>
        <taxon>Bacteria</taxon>
        <taxon>Bacillati</taxon>
        <taxon>Cyanobacteriota</taxon>
        <taxon>Cyanophyceae</taxon>
        <taxon>Oscillatoriophycideae</taxon>
        <taxon>Aerosakkonematales</taxon>
        <taxon>Aerosakkonemataceae</taxon>
        <taxon>Floridanema</taxon>
        <taxon>Floridanema evergladense</taxon>
    </lineage>
</organism>
<keyword evidence="5" id="KW-1185">Reference proteome</keyword>
<accession>A0ABV4WQM8</accession>
<keyword evidence="2" id="KW-0560">Oxidoreductase</keyword>
<dbReference type="RefSeq" id="WP_413279754.1">
    <property type="nucleotide sequence ID" value="NZ_JBHFNT010000210.1"/>
</dbReference>
<dbReference type="Pfam" id="PF00106">
    <property type="entry name" value="adh_short"/>
    <property type="match status" value="1"/>
</dbReference>
<reference evidence="4 5" key="1">
    <citation type="submission" date="2024-09" db="EMBL/GenBank/DDBJ databases">
        <title>Floridaenema gen nov. (Aerosakkonemataceae, Aerosakkonematales ord. nov., Cyanobacteria) from benthic tropical and subtropical fresh waters, with the description of four new species.</title>
        <authorList>
            <person name="Moretto J.A."/>
            <person name="Berthold D.E."/>
            <person name="Lefler F.W."/>
            <person name="Huang I.-S."/>
            <person name="Laughinghouse H. IV."/>
        </authorList>
    </citation>
    <scope>NUCLEOTIDE SEQUENCE [LARGE SCALE GENOMIC DNA]</scope>
    <source>
        <strain evidence="4 5">BLCC-F167</strain>
    </source>
</reference>
<keyword evidence="3" id="KW-0812">Transmembrane</keyword>
<dbReference type="Gene3D" id="3.40.50.720">
    <property type="entry name" value="NAD(P)-binding Rossmann-like Domain"/>
    <property type="match status" value="1"/>
</dbReference>
<keyword evidence="3" id="KW-0472">Membrane</keyword>
<dbReference type="InterPro" id="IPR036291">
    <property type="entry name" value="NAD(P)-bd_dom_sf"/>
</dbReference>
<comment type="similarity">
    <text evidence="1">Belongs to the short-chain dehydrogenases/reductases (SDR) family.</text>
</comment>
<evidence type="ECO:0000313" key="4">
    <source>
        <dbReference type="EMBL" id="MFB2837403.1"/>
    </source>
</evidence>
<dbReference type="Proteomes" id="UP001576780">
    <property type="component" value="Unassembled WGS sequence"/>
</dbReference>
<comment type="caution">
    <text evidence="4">The sequence shown here is derived from an EMBL/GenBank/DDBJ whole genome shotgun (WGS) entry which is preliminary data.</text>
</comment>
<dbReference type="PROSITE" id="PS00061">
    <property type="entry name" value="ADH_SHORT"/>
    <property type="match status" value="1"/>
</dbReference>
<dbReference type="EMBL" id="JBHFNT010000210">
    <property type="protein sequence ID" value="MFB2837403.1"/>
    <property type="molecule type" value="Genomic_DNA"/>
</dbReference>
<dbReference type="PANTHER" id="PTHR44196">
    <property type="entry name" value="DEHYDROGENASE/REDUCTASE SDR FAMILY MEMBER 7B"/>
    <property type="match status" value="1"/>
</dbReference>
<gene>
    <name evidence="4" type="ORF">ACE1CA_22990</name>
</gene>
<dbReference type="PANTHER" id="PTHR44196:SF1">
    <property type="entry name" value="DEHYDROGENASE_REDUCTASE SDR FAMILY MEMBER 7B"/>
    <property type="match status" value="1"/>
</dbReference>
<dbReference type="InterPro" id="IPR002347">
    <property type="entry name" value="SDR_fam"/>
</dbReference>
<dbReference type="SUPFAM" id="SSF51735">
    <property type="entry name" value="NAD(P)-binding Rossmann-fold domains"/>
    <property type="match status" value="1"/>
</dbReference>
<evidence type="ECO:0000256" key="2">
    <source>
        <dbReference type="ARBA" id="ARBA00023002"/>
    </source>
</evidence>
<dbReference type="InterPro" id="IPR020904">
    <property type="entry name" value="Sc_DH/Rdtase_CS"/>
</dbReference>
<sequence length="349" mass="37474">MQLKPINEQVVAIVGASSGIGRETAIRFAKKGAKVVVSARSQPGLESLVSEIKSFGGDAISVIADVADFGQVKAIGDRAVEQYGRLDTWVHLSATGVIAPFDEITPEEFKRVIDVNLTGQAYGAMAALPHLKRQGRGALIHVSSMEGRRSLPLQSPYSASKHGVEGFLDSLRLELIHKGIPISVTNILPSTINTPYYNKVRTKIGVKPTGIPPYYQPSLVADAILYTAEHPTRDFIVGDSGKVLDFLHRISPQLTDTILLLIAFQGQRTNEPKSEDAPNNVFEAIPNGNYDTVKGDFDQLAIPSFTDWIDKNPPVKYALGLAALAVGSTVLGGAAFLSAMAAEISKITE</sequence>
<evidence type="ECO:0000313" key="5">
    <source>
        <dbReference type="Proteomes" id="UP001576780"/>
    </source>
</evidence>
<feature type="transmembrane region" description="Helical" evidence="3">
    <location>
        <begin position="317"/>
        <end position="342"/>
    </location>
</feature>
<protein>
    <submittedName>
        <fullName evidence="4">SDR family oxidoreductase</fullName>
    </submittedName>
</protein>
<keyword evidence="3" id="KW-1133">Transmembrane helix</keyword>
<evidence type="ECO:0000256" key="3">
    <source>
        <dbReference type="SAM" id="Phobius"/>
    </source>
</evidence>
<dbReference type="PRINTS" id="PR00081">
    <property type="entry name" value="GDHRDH"/>
</dbReference>
<name>A0ABV4WQM8_9CYAN</name>
<dbReference type="NCBIfam" id="NF005495">
    <property type="entry name" value="PRK07109.1"/>
    <property type="match status" value="1"/>
</dbReference>